<dbReference type="EnsemblMetazoa" id="SMAR007969-RA">
    <property type="protein sequence ID" value="SMAR007969-PA"/>
    <property type="gene ID" value="SMAR007969"/>
</dbReference>
<name>T1J312_STRMM</name>
<organism evidence="2 3">
    <name type="scientific">Strigamia maritima</name>
    <name type="common">European centipede</name>
    <name type="synonym">Geophilus maritimus</name>
    <dbReference type="NCBI Taxonomy" id="126957"/>
    <lineage>
        <taxon>Eukaryota</taxon>
        <taxon>Metazoa</taxon>
        <taxon>Ecdysozoa</taxon>
        <taxon>Arthropoda</taxon>
        <taxon>Myriapoda</taxon>
        <taxon>Chilopoda</taxon>
        <taxon>Pleurostigmophora</taxon>
        <taxon>Geophilomorpha</taxon>
        <taxon>Linotaeniidae</taxon>
        <taxon>Strigamia</taxon>
    </lineage>
</organism>
<feature type="signal peptide" evidence="1">
    <location>
        <begin position="1"/>
        <end position="25"/>
    </location>
</feature>
<reference evidence="3" key="1">
    <citation type="submission" date="2011-05" db="EMBL/GenBank/DDBJ databases">
        <authorList>
            <person name="Richards S.R."/>
            <person name="Qu J."/>
            <person name="Jiang H."/>
            <person name="Jhangiani S.N."/>
            <person name="Agravi P."/>
            <person name="Goodspeed R."/>
            <person name="Gross S."/>
            <person name="Mandapat C."/>
            <person name="Jackson L."/>
            <person name="Mathew T."/>
            <person name="Pu L."/>
            <person name="Thornton R."/>
            <person name="Saada N."/>
            <person name="Wilczek-Boney K.B."/>
            <person name="Lee S."/>
            <person name="Kovar C."/>
            <person name="Wu Y."/>
            <person name="Scherer S.E."/>
            <person name="Worley K.C."/>
            <person name="Muzny D.M."/>
            <person name="Gibbs R."/>
        </authorList>
    </citation>
    <scope>NUCLEOTIDE SEQUENCE</scope>
    <source>
        <strain evidence="3">Brora</strain>
    </source>
</reference>
<evidence type="ECO:0000313" key="2">
    <source>
        <dbReference type="EnsemblMetazoa" id="SMAR007969-PA"/>
    </source>
</evidence>
<evidence type="ECO:0008006" key="4">
    <source>
        <dbReference type="Google" id="ProtNLM"/>
    </source>
</evidence>
<evidence type="ECO:0000313" key="3">
    <source>
        <dbReference type="Proteomes" id="UP000014500"/>
    </source>
</evidence>
<dbReference type="PANTHER" id="PTHR45902:SF1">
    <property type="entry name" value="LATROPHILIN RECEPTOR-LIKE PROTEIN A"/>
    <property type="match status" value="1"/>
</dbReference>
<keyword evidence="1" id="KW-0732">Signal</keyword>
<dbReference type="PANTHER" id="PTHR45902">
    <property type="entry name" value="LATROPHILIN RECEPTOR-LIKE PROTEIN A"/>
    <property type="match status" value="1"/>
</dbReference>
<dbReference type="InterPro" id="IPR053231">
    <property type="entry name" value="GPCR_LN-TM7"/>
</dbReference>
<dbReference type="HOGENOM" id="CLU_425368_0_0_1"/>
<accession>T1J312</accession>
<keyword evidence="3" id="KW-1185">Reference proteome</keyword>
<evidence type="ECO:0000256" key="1">
    <source>
        <dbReference type="SAM" id="SignalP"/>
    </source>
</evidence>
<dbReference type="PhylomeDB" id="T1J312"/>
<protein>
    <recommendedName>
        <fullName evidence="4">SMB domain-containing protein</fullName>
    </recommendedName>
</protein>
<dbReference type="STRING" id="126957.T1J312"/>
<sequence length="644" mass="72114">MCIEVFLTKMFFFLIFLTSPLIATTDVVMGQSFSSARAVGQDILIPKCPAHFCQTKSKEQICGCDKECYKSKDCCLDALSDPQVTTLLDEDLSVCVTSPRGRGPYSLTGRCPKSWTNDGVRTGCEGPVDPASDPNRSLMVTSTLTNVTYKNIYCGQCNEGAIKPGHFHLKFRCEGKNVSSVPEALSDEMCDAHVNETNVGFCEKMEKTITSCPVTWSHTNATYRREVEWRCETYFAPLTLVDKRYKNIFCAICTNSSINMDDVVCRNSYYPIEQEFILQLDGEFGAGTLIPGSSGKLCIPGQVYDPFRKSCRQVMCEKAENCNSTSTPFWADVPIMHSASPCNMTFINSTRFTNGPNNTIRIDDVTYRSGEYESVKLQNETTTSVLLCARSSPKGIPLFPQHFCQRRHLLGYGSCGCESDCVQSRSCCLDAFDDSTVDAFRLKESWVCLNDSRGLSAVAKCPKNFNDHSIRKQCENVKNLTDDPLLHVPVFAWRHSALYRNVFCAVCNGVTNVTFHKLHFLCAEHSKLRNGWQAAEEFVRRPGLCSLEMELKDANLPVQQCIRDKHCRQCPANWASSGNAQEMALGWRCQHFYAPVAINGVCYRNDFCALCNGIVPVDSKNLRTYSDSLLSLSKKKSEEKKTRI</sequence>
<dbReference type="Proteomes" id="UP000014500">
    <property type="component" value="Unassembled WGS sequence"/>
</dbReference>
<proteinExistence type="predicted"/>
<dbReference type="OMA" id="TRNLAMR"/>
<feature type="chain" id="PRO_5004579836" description="SMB domain-containing protein" evidence="1">
    <location>
        <begin position="26"/>
        <end position="644"/>
    </location>
</feature>
<dbReference type="AlphaFoldDB" id="T1J312"/>
<dbReference type="EMBL" id="JH431816">
    <property type="status" value="NOT_ANNOTATED_CDS"/>
    <property type="molecule type" value="Genomic_DNA"/>
</dbReference>
<reference evidence="2" key="2">
    <citation type="submission" date="2015-02" db="UniProtKB">
        <authorList>
            <consortium name="EnsemblMetazoa"/>
        </authorList>
    </citation>
    <scope>IDENTIFICATION</scope>
</reference>